<dbReference type="PANTHER" id="PTHR46586:SF3">
    <property type="entry name" value="ANKYRIN REPEAT-CONTAINING PROTEIN"/>
    <property type="match status" value="1"/>
</dbReference>
<dbReference type="EMBL" id="GG663739">
    <property type="protein sequence ID" value="EEH57071.1"/>
    <property type="molecule type" value="Genomic_DNA"/>
</dbReference>
<accession>C1MS33</accession>
<dbReference type="KEGG" id="mpp:MICPUCDRAFT_58328"/>
<dbReference type="PANTHER" id="PTHR46586">
    <property type="entry name" value="ANKYRIN REPEAT-CONTAINING PROTEIN"/>
    <property type="match status" value="1"/>
</dbReference>
<reference evidence="2 3" key="1">
    <citation type="journal article" date="2009" name="Science">
        <title>Green evolution and dynamic adaptations revealed by genomes of the marine picoeukaryotes Micromonas.</title>
        <authorList>
            <person name="Worden A.Z."/>
            <person name="Lee J.H."/>
            <person name="Mock T."/>
            <person name="Rouze P."/>
            <person name="Simmons M.P."/>
            <person name="Aerts A.L."/>
            <person name="Allen A.E."/>
            <person name="Cuvelier M.L."/>
            <person name="Derelle E."/>
            <person name="Everett M.V."/>
            <person name="Foulon E."/>
            <person name="Grimwood J."/>
            <person name="Gundlach H."/>
            <person name="Henrissat B."/>
            <person name="Napoli C."/>
            <person name="McDonald S.M."/>
            <person name="Parker M.S."/>
            <person name="Rombauts S."/>
            <person name="Salamov A."/>
            <person name="Von Dassow P."/>
            <person name="Badger J.H."/>
            <person name="Coutinho P.M."/>
            <person name="Demir E."/>
            <person name="Dubchak I."/>
            <person name="Gentemann C."/>
            <person name="Eikrem W."/>
            <person name="Gready J.E."/>
            <person name="John U."/>
            <person name="Lanier W."/>
            <person name="Lindquist E.A."/>
            <person name="Lucas S."/>
            <person name="Mayer K.F."/>
            <person name="Moreau H."/>
            <person name="Not F."/>
            <person name="Otillar R."/>
            <person name="Panaud O."/>
            <person name="Pangilinan J."/>
            <person name="Paulsen I."/>
            <person name="Piegu B."/>
            <person name="Poliakov A."/>
            <person name="Robbens S."/>
            <person name="Schmutz J."/>
            <person name="Toulza E."/>
            <person name="Wyss T."/>
            <person name="Zelensky A."/>
            <person name="Zhou K."/>
            <person name="Armbrust E.V."/>
            <person name="Bhattacharya D."/>
            <person name="Goodenough U.W."/>
            <person name="Van de Peer Y."/>
            <person name="Grigoriev I.V."/>
        </authorList>
    </citation>
    <scope>NUCLEOTIDE SEQUENCE [LARGE SCALE GENOMIC DNA]</scope>
    <source>
        <strain evidence="2 3">CCMP1545</strain>
    </source>
</reference>
<dbReference type="InterPro" id="IPR052050">
    <property type="entry name" value="SecEffector_AnkRepeat"/>
</dbReference>
<organism evidence="3">
    <name type="scientific">Micromonas pusilla (strain CCMP1545)</name>
    <name type="common">Picoplanktonic green alga</name>
    <dbReference type="NCBI Taxonomy" id="564608"/>
    <lineage>
        <taxon>Eukaryota</taxon>
        <taxon>Viridiplantae</taxon>
        <taxon>Chlorophyta</taxon>
        <taxon>Mamiellophyceae</taxon>
        <taxon>Mamiellales</taxon>
        <taxon>Mamiellaceae</taxon>
        <taxon>Micromonas</taxon>
    </lineage>
</organism>
<dbReference type="SUPFAM" id="SSF48403">
    <property type="entry name" value="Ankyrin repeat"/>
    <property type="match status" value="1"/>
</dbReference>
<dbReference type="GeneID" id="9684416"/>
<keyword evidence="3" id="KW-1185">Reference proteome</keyword>
<dbReference type="SUPFAM" id="SSF140860">
    <property type="entry name" value="Pseudo ankyrin repeat-like"/>
    <property type="match status" value="1"/>
</dbReference>
<proteinExistence type="predicted"/>
<dbReference type="Gene3D" id="1.25.40.20">
    <property type="entry name" value="Ankyrin repeat-containing domain"/>
    <property type="match status" value="1"/>
</dbReference>
<evidence type="ECO:0000313" key="3">
    <source>
        <dbReference type="Proteomes" id="UP000001876"/>
    </source>
</evidence>
<dbReference type="AlphaFoldDB" id="C1MS33"/>
<feature type="region of interest" description="Disordered" evidence="1">
    <location>
        <begin position="1"/>
        <end position="20"/>
    </location>
</feature>
<evidence type="ECO:0000313" key="2">
    <source>
        <dbReference type="EMBL" id="EEH57071.1"/>
    </source>
</evidence>
<gene>
    <name evidence="2" type="ORF">MICPUCDRAFT_58328</name>
</gene>
<sequence length="499" mass="55349">MPSPPAKKAKPTPEAAPSPSPFELFLEADAFSAKFALVSKCDAHAREMLKRVSRGARKSVEDAEYAARVDVHRARLKAKACVDAVERLRWAAANGCPLNDARLCALVARRGCLEALKWAREQGCPWDASTPAAAARGGHLEVLKWANEQGCPMNDKVFKQAAKGGHLDVIKYLVPPAAVLVKVAPNGDELEDPDFFVDAEEDHDDEETIEEEIVVAASEGYDALADLAEELKTPVDELLRRYRDMEASSPGDEEDAETNDEDSDVDGEKKLELGLEVIVDENDFFVPFRHVVAGAACGGHVHIFNWLRFEKKWIPPGREHDDERMFRYAARGGQLEIIKWLYARDKTPDAWAAAFAARGGHLDVLKFLRMMLAPMDSTVGTGAVMSGNIDVVRWVYALGDRYVDKFWQYAFAARHGKAFVNAVSEVCNQHGYYSIKFSSISITAEEARLRSAVFAVAYGNFDLLKTLRSMSTRITDYYTTEGEEMKLITDAALGMHNLV</sequence>
<dbReference type="RefSeq" id="XP_003058616.1">
    <property type="nucleotide sequence ID" value="XM_003058570.1"/>
</dbReference>
<dbReference type="Proteomes" id="UP000001876">
    <property type="component" value="Unassembled WGS sequence"/>
</dbReference>
<name>C1MS33_MICPC</name>
<feature type="region of interest" description="Disordered" evidence="1">
    <location>
        <begin position="246"/>
        <end position="267"/>
    </location>
</feature>
<feature type="compositionally biased region" description="Acidic residues" evidence="1">
    <location>
        <begin position="251"/>
        <end position="265"/>
    </location>
</feature>
<evidence type="ECO:0000256" key="1">
    <source>
        <dbReference type="SAM" id="MobiDB-lite"/>
    </source>
</evidence>
<protein>
    <submittedName>
        <fullName evidence="2">Predicted protein</fullName>
    </submittedName>
</protein>
<dbReference type="OrthoDB" id="546617at2759"/>
<dbReference type="InterPro" id="IPR036770">
    <property type="entry name" value="Ankyrin_rpt-contain_sf"/>
</dbReference>